<dbReference type="CDD" id="cd00229">
    <property type="entry name" value="SGNH_hydrolase"/>
    <property type="match status" value="1"/>
</dbReference>
<feature type="chain" id="PRO_5020273250" evidence="1">
    <location>
        <begin position="36"/>
        <end position="283"/>
    </location>
</feature>
<dbReference type="Pfam" id="PF00657">
    <property type="entry name" value="Lipase_GDSL"/>
    <property type="match status" value="1"/>
</dbReference>
<accession>A0A4P6K5P1</accession>
<keyword evidence="1" id="KW-0732">Signal</keyword>
<dbReference type="InterPro" id="IPR036514">
    <property type="entry name" value="SGNH_hydro_sf"/>
</dbReference>
<dbReference type="InterPro" id="IPR051532">
    <property type="entry name" value="Ester_Hydrolysis_Enzymes"/>
</dbReference>
<proteinExistence type="predicted"/>
<dbReference type="SUPFAM" id="SSF52266">
    <property type="entry name" value="SGNH hydrolase"/>
    <property type="match status" value="1"/>
</dbReference>
<dbReference type="AlphaFoldDB" id="A0A4P6K5P1"/>
<keyword evidence="3" id="KW-1185">Reference proteome</keyword>
<dbReference type="RefSeq" id="WP_129894266.1">
    <property type="nucleotide sequence ID" value="NZ_CP035758.1"/>
</dbReference>
<evidence type="ECO:0000313" key="3">
    <source>
        <dbReference type="Proteomes" id="UP000290365"/>
    </source>
</evidence>
<gene>
    <name evidence="2" type="ORF">EPA93_47470</name>
</gene>
<name>A0A4P6K5P1_KTERU</name>
<dbReference type="EMBL" id="CP035758">
    <property type="protein sequence ID" value="QBD83200.1"/>
    <property type="molecule type" value="Genomic_DNA"/>
</dbReference>
<protein>
    <submittedName>
        <fullName evidence="2">Uncharacterized protein</fullName>
    </submittedName>
</protein>
<dbReference type="Proteomes" id="UP000290365">
    <property type="component" value="Chromosome"/>
</dbReference>
<dbReference type="PANTHER" id="PTHR30383">
    <property type="entry name" value="THIOESTERASE 1/PROTEASE 1/LYSOPHOSPHOLIPASE L1"/>
    <property type="match status" value="1"/>
</dbReference>
<dbReference type="OrthoDB" id="154486at2"/>
<feature type="signal peptide" evidence="1">
    <location>
        <begin position="1"/>
        <end position="35"/>
    </location>
</feature>
<dbReference type="InterPro" id="IPR001087">
    <property type="entry name" value="GDSL"/>
</dbReference>
<dbReference type="KEGG" id="kbs:EPA93_47470"/>
<dbReference type="Gene3D" id="3.40.50.1110">
    <property type="entry name" value="SGNH hydrolase"/>
    <property type="match status" value="1"/>
</dbReference>
<reference evidence="2 3" key="1">
    <citation type="submission" date="2019-01" db="EMBL/GenBank/DDBJ databases">
        <title>Ktedonosporobacter rubrisoli SCAWS-G2.</title>
        <authorList>
            <person name="Huang Y."/>
            <person name="Yan B."/>
        </authorList>
    </citation>
    <scope>NUCLEOTIDE SEQUENCE [LARGE SCALE GENOMIC DNA]</scope>
    <source>
        <strain evidence="2 3">SCAWS-G2</strain>
    </source>
</reference>
<dbReference type="GO" id="GO:0016788">
    <property type="term" value="F:hydrolase activity, acting on ester bonds"/>
    <property type="evidence" value="ECO:0007669"/>
    <property type="project" value="InterPro"/>
</dbReference>
<evidence type="ECO:0000256" key="1">
    <source>
        <dbReference type="SAM" id="SignalP"/>
    </source>
</evidence>
<evidence type="ECO:0000313" key="2">
    <source>
        <dbReference type="EMBL" id="QBD83200.1"/>
    </source>
</evidence>
<organism evidence="2 3">
    <name type="scientific">Ktedonosporobacter rubrisoli</name>
    <dbReference type="NCBI Taxonomy" id="2509675"/>
    <lineage>
        <taxon>Bacteria</taxon>
        <taxon>Bacillati</taxon>
        <taxon>Chloroflexota</taxon>
        <taxon>Ktedonobacteria</taxon>
        <taxon>Ktedonobacterales</taxon>
        <taxon>Ktedonosporobacteraceae</taxon>
        <taxon>Ktedonosporobacter</taxon>
    </lineage>
</organism>
<sequence>MKKARMSLRIFLFLLTIALALTASLYLQQPGSVHAKETAPNGPITGWQYLALGDSLAFGYQPNNDFTHGYADLLAQRLQNEGLSEYVNMACPGETSTTMNGQCPRPKLRKYPYQGSQLQAAVDYIKQHHNKFSVVTLTIGANDVLPFINPQTCQIDDSSFNSALATLDANLKDVILARLTEAMKVNGLKSGFILVTNYYNPFQNICPKSLPYIETLNQHLANDVQGVGFTVDVFSAFGGEETPNQHICTYTWMCSEYHDIHPTDEGYKVIADAIDPVSLAARK</sequence>